<gene>
    <name evidence="2" type="ORF">Q5P01_008589</name>
</gene>
<evidence type="ECO:0000256" key="1">
    <source>
        <dbReference type="SAM" id="MobiDB-lite"/>
    </source>
</evidence>
<comment type="caution">
    <text evidence="2">The sequence shown here is derived from an EMBL/GenBank/DDBJ whole genome shotgun (WGS) entry which is preliminary data.</text>
</comment>
<name>A0AA88N0Z7_CHASR</name>
<dbReference type="AlphaFoldDB" id="A0AA88N0Z7"/>
<reference evidence="2" key="1">
    <citation type="submission" date="2023-07" db="EMBL/GenBank/DDBJ databases">
        <title>Chromosome-level Genome Assembly of Striped Snakehead (Channa striata).</title>
        <authorList>
            <person name="Liu H."/>
        </authorList>
    </citation>
    <scope>NUCLEOTIDE SEQUENCE</scope>
    <source>
        <strain evidence="2">Gz</strain>
        <tissue evidence="2">Muscle</tissue>
    </source>
</reference>
<evidence type="ECO:0000313" key="2">
    <source>
        <dbReference type="EMBL" id="KAK2848755.1"/>
    </source>
</evidence>
<dbReference type="Proteomes" id="UP001187415">
    <property type="component" value="Unassembled WGS sequence"/>
</dbReference>
<dbReference type="EMBL" id="JAUPFM010000006">
    <property type="protein sequence ID" value="KAK2848755.1"/>
    <property type="molecule type" value="Genomic_DNA"/>
</dbReference>
<sequence length="77" mass="8710">MDLSYMDKEKDDERGMTSSGNEVERCCKKKGLGTSSYRRDQQHFEGQGNNELTTDHPVLYGAQHYSTTVTSGMTIRT</sequence>
<evidence type="ECO:0000313" key="3">
    <source>
        <dbReference type="Proteomes" id="UP001187415"/>
    </source>
</evidence>
<keyword evidence="3" id="KW-1185">Reference proteome</keyword>
<organism evidence="2 3">
    <name type="scientific">Channa striata</name>
    <name type="common">Snakehead murrel</name>
    <name type="synonym">Ophicephalus striatus</name>
    <dbReference type="NCBI Taxonomy" id="64152"/>
    <lineage>
        <taxon>Eukaryota</taxon>
        <taxon>Metazoa</taxon>
        <taxon>Chordata</taxon>
        <taxon>Craniata</taxon>
        <taxon>Vertebrata</taxon>
        <taxon>Euteleostomi</taxon>
        <taxon>Actinopterygii</taxon>
        <taxon>Neopterygii</taxon>
        <taxon>Teleostei</taxon>
        <taxon>Neoteleostei</taxon>
        <taxon>Acanthomorphata</taxon>
        <taxon>Anabantaria</taxon>
        <taxon>Anabantiformes</taxon>
        <taxon>Channoidei</taxon>
        <taxon>Channidae</taxon>
        <taxon>Channa</taxon>
    </lineage>
</organism>
<accession>A0AA88N0Z7</accession>
<proteinExistence type="predicted"/>
<protein>
    <submittedName>
        <fullName evidence="2">Uncharacterized protein</fullName>
    </submittedName>
</protein>
<feature type="compositionally biased region" description="Basic and acidic residues" evidence="1">
    <location>
        <begin position="1"/>
        <end position="15"/>
    </location>
</feature>
<feature type="region of interest" description="Disordered" evidence="1">
    <location>
        <begin position="1"/>
        <end position="27"/>
    </location>
</feature>